<organism evidence="4 5">
    <name type="scientific">Symbiochloris irregularis</name>
    <dbReference type="NCBI Taxonomy" id="706552"/>
    <lineage>
        <taxon>Eukaryota</taxon>
        <taxon>Viridiplantae</taxon>
        <taxon>Chlorophyta</taxon>
        <taxon>core chlorophytes</taxon>
        <taxon>Trebouxiophyceae</taxon>
        <taxon>Trebouxiales</taxon>
        <taxon>Trebouxiaceae</taxon>
        <taxon>Symbiochloris</taxon>
    </lineage>
</organism>
<proteinExistence type="predicted"/>
<evidence type="ECO:0000259" key="3">
    <source>
        <dbReference type="PROSITE" id="PS00036"/>
    </source>
</evidence>
<feature type="coiled-coil region" evidence="1">
    <location>
        <begin position="41"/>
        <end position="75"/>
    </location>
</feature>
<evidence type="ECO:0000256" key="1">
    <source>
        <dbReference type="SAM" id="Coils"/>
    </source>
</evidence>
<protein>
    <recommendedName>
        <fullName evidence="3">BZIP domain-containing protein</fullName>
    </recommendedName>
</protein>
<dbReference type="AlphaFoldDB" id="A0AAW1PEZ3"/>
<name>A0AAW1PEZ3_9CHLO</name>
<evidence type="ECO:0000313" key="4">
    <source>
        <dbReference type="EMBL" id="KAK9808435.1"/>
    </source>
</evidence>
<dbReference type="Proteomes" id="UP001465755">
    <property type="component" value="Unassembled WGS sequence"/>
</dbReference>
<evidence type="ECO:0000256" key="2">
    <source>
        <dbReference type="SAM" id="MobiDB-lite"/>
    </source>
</evidence>
<accession>A0AAW1PEZ3</accession>
<feature type="compositionally biased region" description="Basic residues" evidence="2">
    <location>
        <begin position="17"/>
        <end position="28"/>
    </location>
</feature>
<comment type="caution">
    <text evidence="4">The sequence shown here is derived from an EMBL/GenBank/DDBJ whole genome shotgun (WGS) entry which is preliminary data.</text>
</comment>
<evidence type="ECO:0000313" key="5">
    <source>
        <dbReference type="Proteomes" id="UP001465755"/>
    </source>
</evidence>
<sequence length="423" mass="46436">MPLEDEEPVRKHEALKARNRRAQQKYRLRKTEDAAATRSLAESLSLDVALATAQAEELREEKRALQAQLASLNRVTDLQLPPGTSNDLVHRGAEGLAAYREAIWNNSETDAEIASTLCQAFDIIRGQRGALSQSFVEKCTMADVHQLYQELVEFLAKSLTSSTEAQSKLEGVMPLAVRYNQTMMQRQPLPALALRAAEVEATLATNGRAPEAHWQKVAGIVNLSQEQRTQLESHRQSLVARAELPGYAAHAPEATTTFLTACALSQRLEQCADEECKAVCDFGFSIMQQVLTPKQQAQLVVASQPYKVHMLAFALAALGQLESSSTLDDALQAFSRECLMPPPEDCEPSVLDDLDLLLGFNDEPALLNTGPSSIISGPWDASQATASGISAQQPQRQQRLDAATDQQLQAYLMRTDMPWLGLL</sequence>
<dbReference type="InterPro" id="IPR004827">
    <property type="entry name" value="bZIP"/>
</dbReference>
<dbReference type="PROSITE" id="PS00036">
    <property type="entry name" value="BZIP_BASIC"/>
    <property type="match status" value="1"/>
</dbReference>
<feature type="region of interest" description="Disordered" evidence="2">
    <location>
        <begin position="1"/>
        <end position="32"/>
    </location>
</feature>
<dbReference type="EMBL" id="JALJOQ010000023">
    <property type="protein sequence ID" value="KAK9808435.1"/>
    <property type="molecule type" value="Genomic_DNA"/>
</dbReference>
<gene>
    <name evidence="4" type="ORF">WJX73_004971</name>
</gene>
<keyword evidence="1" id="KW-0175">Coiled coil</keyword>
<reference evidence="4 5" key="1">
    <citation type="journal article" date="2024" name="Nat. Commun.">
        <title>Phylogenomics reveals the evolutionary origins of lichenization in chlorophyte algae.</title>
        <authorList>
            <person name="Puginier C."/>
            <person name="Libourel C."/>
            <person name="Otte J."/>
            <person name="Skaloud P."/>
            <person name="Haon M."/>
            <person name="Grisel S."/>
            <person name="Petersen M."/>
            <person name="Berrin J.G."/>
            <person name="Delaux P.M."/>
            <person name="Dal Grande F."/>
            <person name="Keller J."/>
        </authorList>
    </citation>
    <scope>NUCLEOTIDE SEQUENCE [LARGE SCALE GENOMIC DNA]</scope>
    <source>
        <strain evidence="4 5">SAG 2036</strain>
    </source>
</reference>
<feature type="domain" description="BZIP" evidence="3">
    <location>
        <begin position="16"/>
        <end position="29"/>
    </location>
</feature>
<keyword evidence="5" id="KW-1185">Reference proteome</keyword>
<dbReference type="GO" id="GO:0003700">
    <property type="term" value="F:DNA-binding transcription factor activity"/>
    <property type="evidence" value="ECO:0007669"/>
    <property type="project" value="InterPro"/>
</dbReference>
<dbReference type="CDD" id="cd14686">
    <property type="entry name" value="bZIP"/>
    <property type="match status" value="1"/>
</dbReference>